<dbReference type="Proteomes" id="UP001500653">
    <property type="component" value="Unassembled WGS sequence"/>
</dbReference>
<evidence type="ECO:0000256" key="1">
    <source>
        <dbReference type="SAM" id="MobiDB-lite"/>
    </source>
</evidence>
<protein>
    <recommendedName>
        <fullName evidence="4">DUF3558 domain-containing protein</fullName>
    </recommendedName>
</protein>
<organism evidence="2 3">
    <name type="scientific">Prauserella halophila</name>
    <dbReference type="NCBI Taxonomy" id="185641"/>
    <lineage>
        <taxon>Bacteria</taxon>
        <taxon>Bacillati</taxon>
        <taxon>Actinomycetota</taxon>
        <taxon>Actinomycetes</taxon>
        <taxon>Pseudonocardiales</taxon>
        <taxon>Pseudonocardiaceae</taxon>
        <taxon>Prauserella</taxon>
    </lineage>
</organism>
<sequence>MLPKKAANRILETNDTETTPADYQCDFSSQTGFDSFNVIRGQDMSKMTTGESVDISGVGGERLEATDSGCGVSVKLDSGDPKQQFAVVSIVNQGGDLQKDACAVADKAAESIIRNLPE</sequence>
<accession>A0ABP4HA11</accession>
<feature type="compositionally biased region" description="Polar residues" evidence="1">
    <location>
        <begin position="11"/>
        <end position="23"/>
    </location>
</feature>
<proteinExistence type="predicted"/>
<gene>
    <name evidence="2" type="ORF">GCM10009676_44700</name>
</gene>
<feature type="region of interest" description="Disordered" evidence="1">
    <location>
        <begin position="1"/>
        <end position="23"/>
    </location>
</feature>
<keyword evidence="3" id="KW-1185">Reference proteome</keyword>
<comment type="caution">
    <text evidence="2">The sequence shown here is derived from an EMBL/GenBank/DDBJ whole genome shotgun (WGS) entry which is preliminary data.</text>
</comment>
<dbReference type="EMBL" id="BAAALN010000019">
    <property type="protein sequence ID" value="GAA1252798.1"/>
    <property type="molecule type" value="Genomic_DNA"/>
</dbReference>
<evidence type="ECO:0000313" key="3">
    <source>
        <dbReference type="Proteomes" id="UP001500653"/>
    </source>
</evidence>
<name>A0ABP4HA11_9PSEU</name>
<evidence type="ECO:0008006" key="4">
    <source>
        <dbReference type="Google" id="ProtNLM"/>
    </source>
</evidence>
<reference evidence="3" key="1">
    <citation type="journal article" date="2019" name="Int. J. Syst. Evol. Microbiol.">
        <title>The Global Catalogue of Microorganisms (GCM) 10K type strain sequencing project: providing services to taxonomists for standard genome sequencing and annotation.</title>
        <authorList>
            <consortium name="The Broad Institute Genomics Platform"/>
            <consortium name="The Broad Institute Genome Sequencing Center for Infectious Disease"/>
            <person name="Wu L."/>
            <person name="Ma J."/>
        </authorList>
    </citation>
    <scope>NUCLEOTIDE SEQUENCE [LARGE SCALE GENOMIC DNA]</scope>
    <source>
        <strain evidence="3">JCM 13023</strain>
    </source>
</reference>
<evidence type="ECO:0000313" key="2">
    <source>
        <dbReference type="EMBL" id="GAA1252798.1"/>
    </source>
</evidence>